<dbReference type="Gene3D" id="3.40.50.300">
    <property type="entry name" value="P-loop containing nucleotide triphosphate hydrolases"/>
    <property type="match status" value="2"/>
</dbReference>
<keyword evidence="2" id="KW-0378">Hydrolase</keyword>
<dbReference type="Proteomes" id="UP000308430">
    <property type="component" value="Unassembled WGS sequence"/>
</dbReference>
<keyword evidence="3" id="KW-1185">Reference proteome</keyword>
<dbReference type="GO" id="GO:0003676">
    <property type="term" value="F:nucleic acid binding"/>
    <property type="evidence" value="ECO:0007669"/>
    <property type="project" value="InterPro"/>
</dbReference>
<dbReference type="InterPro" id="IPR014001">
    <property type="entry name" value="Helicase_ATP-bd"/>
</dbReference>
<evidence type="ECO:0000313" key="2">
    <source>
        <dbReference type="EMBL" id="THF64966.1"/>
    </source>
</evidence>
<keyword evidence="2" id="KW-0547">Nucleotide-binding</keyword>
<dbReference type="InterPro" id="IPR006555">
    <property type="entry name" value="ATP-dep_Helicase_C"/>
</dbReference>
<dbReference type="SMART" id="SM00487">
    <property type="entry name" value="DEXDc"/>
    <property type="match status" value="1"/>
</dbReference>
<dbReference type="EMBL" id="SSOC01000004">
    <property type="protein sequence ID" value="THF64966.1"/>
    <property type="molecule type" value="Genomic_DNA"/>
</dbReference>
<organism evidence="2 3">
    <name type="scientific">Pseudothauera nasutitermitis</name>
    <dbReference type="NCBI Taxonomy" id="2565930"/>
    <lineage>
        <taxon>Bacteria</taxon>
        <taxon>Pseudomonadati</taxon>
        <taxon>Pseudomonadota</taxon>
        <taxon>Betaproteobacteria</taxon>
        <taxon>Rhodocyclales</taxon>
        <taxon>Zoogloeaceae</taxon>
        <taxon>Pseudothauera</taxon>
    </lineage>
</organism>
<proteinExistence type="predicted"/>
<dbReference type="PROSITE" id="PS51192">
    <property type="entry name" value="HELICASE_ATP_BIND_1"/>
    <property type="match status" value="1"/>
</dbReference>
<name>A0A4S4AZ31_9RHOO</name>
<dbReference type="InterPro" id="IPR011545">
    <property type="entry name" value="DEAD/DEAH_box_helicase_dom"/>
</dbReference>
<dbReference type="GO" id="GO:0016818">
    <property type="term" value="F:hydrolase activity, acting on acid anhydrides, in phosphorus-containing anhydrides"/>
    <property type="evidence" value="ECO:0007669"/>
    <property type="project" value="InterPro"/>
</dbReference>
<dbReference type="CDD" id="cd00046">
    <property type="entry name" value="SF2-N"/>
    <property type="match status" value="1"/>
</dbReference>
<evidence type="ECO:0000259" key="1">
    <source>
        <dbReference type="PROSITE" id="PS51192"/>
    </source>
</evidence>
<sequence length="863" mass="96143">MAFKTATSDDSVPDTPDKLFRDLTRRKFPDVLPHQAETMQSYAAEGVTPPDVALQLPTGSGKTLVGLLIAEWRRRKFNERVVYLCPTIQLVHQVVNQAEEKYGLSVGTFVGPQREYSPASKTDFQQAEKIAITTYSGLFNTNSYFDNADVIVLDDAHAAENYVASFWSLLISRDSEEGYPALHQALCNLLGRHLTPTNLSRLRGTWEDVVDRTWVDMLPMPVLAEIKDELTEILDAHTPDTKLRYAWSLLRGHLDACHVYLSPRDIMIRPLLPPTFSHTPFNSAKQRIYMSATLGAGGDLERLTGRKNIHRIAAPKGWDTQGVGRRFFIFPEMSLSADEAADLRMQLMKRAGRSVVLVPSTPMANAASKQVTEQIGYPIYRVENIENSKDGFVAAPKAVAVVANRYDGVDFSGDECRLLFIEGLPKAMNSQERFLMSRMAANTLFNERIQTRVVQAIGRCTRSLEDYSAVVVTGDDLPDYLADIRRRKFFHPELQAEIEFGVRQSKDTDAANIIENFDIFLDNGKAWESVNRTIVEARRRLHQESLPSIANLTAAVKYEIEYQTALWRGDYPRAVGFAEQALGELTSPDVRGYRALWHYIAGSAAYLGAKSGVATLESKARGHFAEAYKCAPDIPWLAEFARHEAPEVLDTQAADSALQQQAERLAAELSRLGSIHERRFANLEKEILQGLGNPDTFENAQVRLGNLLGFIAGKQESEGSPDPWWISGSTCVVFEDYVNTTSDGALDVTKARQAASHPNWMTTHVEQAAGCMFVPTLVSPATGIRVAAVPHAKTLHYWALDDFLAWATMAVATVRELRATFFEQGDLVWQANAATTLKDKGLDLTSVVQRLRGNMVVDCLRHV</sequence>
<keyword evidence="2" id="KW-0067">ATP-binding</keyword>
<dbReference type="GO" id="GO:0005524">
    <property type="term" value="F:ATP binding"/>
    <property type="evidence" value="ECO:0007669"/>
    <property type="project" value="InterPro"/>
</dbReference>
<dbReference type="InterPro" id="IPR027417">
    <property type="entry name" value="P-loop_NTPase"/>
</dbReference>
<dbReference type="RefSeq" id="WP_136348659.1">
    <property type="nucleotide sequence ID" value="NZ_SSOC01000004.1"/>
</dbReference>
<reference evidence="2 3" key="1">
    <citation type="submission" date="2019-04" db="EMBL/GenBank/DDBJ databases">
        <title>Azoarcus nasutitermitis sp. nov. isolated from termite nest.</title>
        <authorList>
            <person name="Lin S.-Y."/>
            <person name="Hameed A."/>
            <person name="Hsu Y.-H."/>
            <person name="Young C.-C."/>
        </authorList>
    </citation>
    <scope>NUCLEOTIDE SEQUENCE [LARGE SCALE GENOMIC DNA]</scope>
    <source>
        <strain evidence="2 3">CC-YHH838</strain>
    </source>
</reference>
<dbReference type="GO" id="GO:0006139">
    <property type="term" value="P:nucleobase-containing compound metabolic process"/>
    <property type="evidence" value="ECO:0007669"/>
    <property type="project" value="InterPro"/>
</dbReference>
<keyword evidence="2" id="KW-0347">Helicase</keyword>
<comment type="caution">
    <text evidence="2">The sequence shown here is derived from an EMBL/GenBank/DDBJ whole genome shotgun (WGS) entry which is preliminary data.</text>
</comment>
<dbReference type="AlphaFoldDB" id="A0A4S4AZ31"/>
<evidence type="ECO:0000313" key="3">
    <source>
        <dbReference type="Proteomes" id="UP000308430"/>
    </source>
</evidence>
<dbReference type="OrthoDB" id="366844at2"/>
<protein>
    <submittedName>
        <fullName evidence="2">DEAD/DEAH box helicase</fullName>
    </submittedName>
</protein>
<feature type="domain" description="Helicase ATP-binding" evidence="1">
    <location>
        <begin position="43"/>
        <end position="312"/>
    </location>
</feature>
<dbReference type="SUPFAM" id="SSF52540">
    <property type="entry name" value="P-loop containing nucleoside triphosphate hydrolases"/>
    <property type="match status" value="2"/>
</dbReference>
<dbReference type="GO" id="GO:0004386">
    <property type="term" value="F:helicase activity"/>
    <property type="evidence" value="ECO:0007669"/>
    <property type="project" value="UniProtKB-KW"/>
</dbReference>
<gene>
    <name evidence="2" type="ORF">E6C76_13140</name>
</gene>
<dbReference type="Pfam" id="PF00270">
    <property type="entry name" value="DEAD"/>
    <property type="match status" value="1"/>
</dbReference>
<accession>A0A4S4AZ31</accession>
<dbReference type="SMART" id="SM00491">
    <property type="entry name" value="HELICc2"/>
    <property type="match status" value="1"/>
</dbReference>
<dbReference type="Pfam" id="PF13307">
    <property type="entry name" value="Helicase_C_2"/>
    <property type="match status" value="1"/>
</dbReference>